<reference evidence="1 2" key="1">
    <citation type="submission" date="2021-06" db="EMBL/GenBank/DDBJ databases">
        <authorList>
            <person name="Kallberg Y."/>
            <person name="Tangrot J."/>
            <person name="Rosling A."/>
        </authorList>
    </citation>
    <scope>NUCLEOTIDE SEQUENCE [LARGE SCALE GENOMIC DNA]</scope>
    <source>
        <strain evidence="1 2">120-4 pot B 10/14</strain>
    </source>
</reference>
<accession>A0ABN7V4U7</accession>
<gene>
    <name evidence="1" type="ORF">GMARGA_LOCUS13625</name>
</gene>
<dbReference type="Proteomes" id="UP000789901">
    <property type="component" value="Unassembled WGS sequence"/>
</dbReference>
<proteinExistence type="predicted"/>
<evidence type="ECO:0000313" key="2">
    <source>
        <dbReference type="Proteomes" id="UP000789901"/>
    </source>
</evidence>
<evidence type="ECO:0000313" key="1">
    <source>
        <dbReference type="EMBL" id="CAG8722209.1"/>
    </source>
</evidence>
<dbReference type="EMBL" id="CAJVQB010008704">
    <property type="protein sequence ID" value="CAG8722209.1"/>
    <property type="molecule type" value="Genomic_DNA"/>
</dbReference>
<organism evidence="1 2">
    <name type="scientific">Gigaspora margarita</name>
    <dbReference type="NCBI Taxonomy" id="4874"/>
    <lineage>
        <taxon>Eukaryota</taxon>
        <taxon>Fungi</taxon>
        <taxon>Fungi incertae sedis</taxon>
        <taxon>Mucoromycota</taxon>
        <taxon>Glomeromycotina</taxon>
        <taxon>Glomeromycetes</taxon>
        <taxon>Diversisporales</taxon>
        <taxon>Gigasporaceae</taxon>
        <taxon>Gigaspora</taxon>
    </lineage>
</organism>
<keyword evidence="2" id="KW-1185">Reference proteome</keyword>
<protein>
    <submittedName>
        <fullName evidence="1">45783_t:CDS:1</fullName>
    </submittedName>
</protein>
<dbReference type="InterPro" id="IPR009057">
    <property type="entry name" value="Homeodomain-like_sf"/>
</dbReference>
<name>A0ABN7V4U7_GIGMA</name>
<sequence>MPVKVEISREKRQLEVLQLFWHQSIHTAPELHKLTKIPGGSGRVKKITPTAAKTILQCIHKEPSIPLKNIASRLKKNKVQVHYSTISRYLK</sequence>
<feature type="non-terminal residue" evidence="1">
    <location>
        <position position="91"/>
    </location>
</feature>
<comment type="caution">
    <text evidence="1">The sequence shown here is derived from an EMBL/GenBank/DDBJ whole genome shotgun (WGS) entry which is preliminary data.</text>
</comment>
<dbReference type="SUPFAM" id="SSF46689">
    <property type="entry name" value="Homeodomain-like"/>
    <property type="match status" value="1"/>
</dbReference>